<keyword evidence="3" id="KW-1185">Reference proteome</keyword>
<feature type="region of interest" description="Disordered" evidence="1">
    <location>
        <begin position="1"/>
        <end position="32"/>
    </location>
</feature>
<dbReference type="AlphaFoldDB" id="A0A0M8PF14"/>
<dbReference type="EMBL" id="LHQQ01000018">
    <property type="protein sequence ID" value="KOS47314.1"/>
    <property type="molecule type" value="Genomic_DNA"/>
</dbReference>
<protein>
    <submittedName>
        <fullName evidence="2">Uncharacterized protein</fullName>
    </submittedName>
</protein>
<evidence type="ECO:0000313" key="2">
    <source>
        <dbReference type="EMBL" id="KOS47314.1"/>
    </source>
</evidence>
<sequence length="124" mass="14075">MPLHHSNVDALETSGFRAESQRPRDITEEYDELSDSPTLGLSLITTESDEPDAVNIGPDESTGFVGNIRRYFQLRHHRNHELTNCDDGLSLVRQNVGFAGRHAGLGFAQRIREFASRIIDRYRH</sequence>
<comment type="caution">
    <text evidence="2">The sequence shown here is derived from an EMBL/GenBank/DDBJ whole genome shotgun (WGS) entry which is preliminary data.</text>
</comment>
<name>A0A0M8PF14_9EURO</name>
<dbReference type="Proteomes" id="UP000037696">
    <property type="component" value="Unassembled WGS sequence"/>
</dbReference>
<reference evidence="2 3" key="1">
    <citation type="submission" date="2015-08" db="EMBL/GenBank/DDBJ databases">
        <title>Genome sequencing of Penicillium nordicum.</title>
        <authorList>
            <person name="Nguyen H.D."/>
            <person name="Seifert K.A."/>
        </authorList>
    </citation>
    <scope>NUCLEOTIDE SEQUENCE [LARGE SCALE GENOMIC DNA]</scope>
    <source>
        <strain evidence="2 3">DAOMC 185683</strain>
    </source>
</reference>
<dbReference type="OrthoDB" id="4364827at2759"/>
<organism evidence="2 3">
    <name type="scientific">Penicillium nordicum</name>
    <dbReference type="NCBI Taxonomy" id="229535"/>
    <lineage>
        <taxon>Eukaryota</taxon>
        <taxon>Fungi</taxon>
        <taxon>Dikarya</taxon>
        <taxon>Ascomycota</taxon>
        <taxon>Pezizomycotina</taxon>
        <taxon>Eurotiomycetes</taxon>
        <taxon>Eurotiomycetidae</taxon>
        <taxon>Eurotiales</taxon>
        <taxon>Aspergillaceae</taxon>
        <taxon>Penicillium</taxon>
    </lineage>
</organism>
<proteinExistence type="predicted"/>
<accession>A0A0M8PF14</accession>
<evidence type="ECO:0000313" key="3">
    <source>
        <dbReference type="Proteomes" id="UP000037696"/>
    </source>
</evidence>
<evidence type="ECO:0000256" key="1">
    <source>
        <dbReference type="SAM" id="MobiDB-lite"/>
    </source>
</evidence>
<gene>
    <name evidence="2" type="ORF">ACN38_g1785</name>
</gene>